<dbReference type="Proteomes" id="UP001058974">
    <property type="component" value="Chromosome 1"/>
</dbReference>
<keyword evidence="4" id="KW-1185">Reference proteome</keyword>
<sequence length="267" mass="30684">MSLPQGIFSSDILEDIEDYLLLECLLGYYDYLYLIPLSSYGLLGYFLCLLSAKVQRKMGFYLIFLSSGLHPIDHGLWMRNNKKYNFRCPDLKDLRKLSSFVLDPLDFKQHHGKLLYVLSTDVVEGLLSVLVQFYDPLYRCFTFLDYQLVPMLEEYAHLLGMPVSNKVHFNGLKEIPVSHVIAGTLHLKKSEIDAHLIYFFAQFGSFDAFEAIFVLLIYGLALFPNIDGFVDVNAIRIFLIRNLVPTLLGYMYFSFHLRNSKGGGTIV</sequence>
<feature type="domain" description="DUF7745" evidence="2">
    <location>
        <begin position="94"/>
        <end position="267"/>
    </location>
</feature>
<reference evidence="3 4" key="1">
    <citation type="journal article" date="2022" name="Nat. Genet.">
        <title>Improved pea reference genome and pan-genome highlight genomic features and evolutionary characteristics.</title>
        <authorList>
            <person name="Yang T."/>
            <person name="Liu R."/>
            <person name="Luo Y."/>
            <person name="Hu S."/>
            <person name="Wang D."/>
            <person name="Wang C."/>
            <person name="Pandey M.K."/>
            <person name="Ge S."/>
            <person name="Xu Q."/>
            <person name="Li N."/>
            <person name="Li G."/>
            <person name="Huang Y."/>
            <person name="Saxena R.K."/>
            <person name="Ji Y."/>
            <person name="Li M."/>
            <person name="Yan X."/>
            <person name="He Y."/>
            <person name="Liu Y."/>
            <person name="Wang X."/>
            <person name="Xiang C."/>
            <person name="Varshney R.K."/>
            <person name="Ding H."/>
            <person name="Gao S."/>
            <person name="Zong X."/>
        </authorList>
    </citation>
    <scope>NUCLEOTIDE SEQUENCE [LARGE SCALE GENOMIC DNA]</scope>
    <source>
        <strain evidence="3 4">cv. Zhongwan 6</strain>
    </source>
</reference>
<dbReference type="PANTHER" id="PTHR48154:SF1">
    <property type="entry name" value="PROTEIN, PUTATIVE-RELATED"/>
    <property type="match status" value="1"/>
</dbReference>
<comment type="caution">
    <text evidence="3">The sequence shown here is derived from an EMBL/GenBank/DDBJ whole genome shotgun (WGS) entry which is preliminary data.</text>
</comment>
<accession>A0A9D5GWK2</accession>
<feature type="transmembrane region" description="Helical" evidence="1">
    <location>
        <begin position="233"/>
        <end position="253"/>
    </location>
</feature>
<feature type="transmembrane region" description="Helical" evidence="1">
    <location>
        <begin position="31"/>
        <end position="52"/>
    </location>
</feature>
<dbReference type="Gramene" id="Psat01G0240100-T1">
    <property type="protein sequence ID" value="KAI5443733.1"/>
    <property type="gene ID" value="KIW84_012401"/>
</dbReference>
<evidence type="ECO:0000313" key="3">
    <source>
        <dbReference type="EMBL" id="KAI5443733.1"/>
    </source>
</evidence>
<name>A0A9D5GWK2_PEA</name>
<evidence type="ECO:0000313" key="4">
    <source>
        <dbReference type="Proteomes" id="UP001058974"/>
    </source>
</evidence>
<proteinExistence type="predicted"/>
<dbReference type="EMBL" id="JAMSHJ010000001">
    <property type="protein sequence ID" value="KAI5443733.1"/>
    <property type="molecule type" value="Genomic_DNA"/>
</dbReference>
<organism evidence="3 4">
    <name type="scientific">Pisum sativum</name>
    <name type="common">Garden pea</name>
    <name type="synonym">Lathyrus oleraceus</name>
    <dbReference type="NCBI Taxonomy" id="3888"/>
    <lineage>
        <taxon>Eukaryota</taxon>
        <taxon>Viridiplantae</taxon>
        <taxon>Streptophyta</taxon>
        <taxon>Embryophyta</taxon>
        <taxon>Tracheophyta</taxon>
        <taxon>Spermatophyta</taxon>
        <taxon>Magnoliopsida</taxon>
        <taxon>eudicotyledons</taxon>
        <taxon>Gunneridae</taxon>
        <taxon>Pentapetalae</taxon>
        <taxon>rosids</taxon>
        <taxon>fabids</taxon>
        <taxon>Fabales</taxon>
        <taxon>Fabaceae</taxon>
        <taxon>Papilionoideae</taxon>
        <taxon>50 kb inversion clade</taxon>
        <taxon>NPAAA clade</taxon>
        <taxon>Hologalegina</taxon>
        <taxon>IRL clade</taxon>
        <taxon>Fabeae</taxon>
        <taxon>Lathyrus</taxon>
    </lineage>
</organism>
<dbReference type="AlphaFoldDB" id="A0A9D5GWK2"/>
<dbReference type="Pfam" id="PF24924">
    <property type="entry name" value="DUF7745"/>
    <property type="match status" value="1"/>
</dbReference>
<keyword evidence="1" id="KW-1133">Transmembrane helix</keyword>
<evidence type="ECO:0000256" key="1">
    <source>
        <dbReference type="SAM" id="Phobius"/>
    </source>
</evidence>
<dbReference type="PANTHER" id="PTHR48154">
    <property type="entry name" value="PROTEIN, PUTATIVE-RELATED"/>
    <property type="match status" value="1"/>
</dbReference>
<protein>
    <recommendedName>
        <fullName evidence="2">DUF7745 domain-containing protein</fullName>
    </recommendedName>
</protein>
<keyword evidence="1" id="KW-0812">Transmembrane</keyword>
<dbReference type="InterPro" id="IPR056647">
    <property type="entry name" value="DUF7745"/>
</dbReference>
<keyword evidence="1" id="KW-0472">Membrane</keyword>
<gene>
    <name evidence="3" type="ORF">KIW84_012401</name>
</gene>
<feature type="transmembrane region" description="Helical" evidence="1">
    <location>
        <begin position="196"/>
        <end position="221"/>
    </location>
</feature>
<evidence type="ECO:0000259" key="2">
    <source>
        <dbReference type="Pfam" id="PF24924"/>
    </source>
</evidence>